<protein>
    <submittedName>
        <fullName evidence="3">Uncharacterized protein LOC109463610 isoform X1</fullName>
    </submittedName>
</protein>
<feature type="region of interest" description="Disordered" evidence="1">
    <location>
        <begin position="1"/>
        <end position="22"/>
    </location>
</feature>
<accession>A0A6P4XHL2</accession>
<gene>
    <name evidence="3" type="primary">LOC109463610</name>
</gene>
<proteinExistence type="predicted"/>
<dbReference type="AlphaFoldDB" id="A0A6P4XHL2"/>
<dbReference type="Proteomes" id="UP000515135">
    <property type="component" value="Unplaced"/>
</dbReference>
<evidence type="ECO:0000313" key="3">
    <source>
        <dbReference type="RefSeq" id="XP_019616025.1"/>
    </source>
</evidence>
<evidence type="ECO:0000313" key="2">
    <source>
        <dbReference type="Proteomes" id="UP000515135"/>
    </source>
</evidence>
<dbReference type="OrthoDB" id="10049072at2759"/>
<dbReference type="KEGG" id="bbel:109463610"/>
<name>A0A6P4XHL2_BRABE</name>
<dbReference type="GeneID" id="109463610"/>
<dbReference type="RefSeq" id="XP_019616025.1">
    <property type="nucleotide sequence ID" value="XM_019760466.1"/>
</dbReference>
<evidence type="ECO:0000256" key="1">
    <source>
        <dbReference type="SAM" id="MobiDB-lite"/>
    </source>
</evidence>
<organism evidence="2 3">
    <name type="scientific">Branchiostoma belcheri</name>
    <name type="common">Amphioxus</name>
    <dbReference type="NCBI Taxonomy" id="7741"/>
    <lineage>
        <taxon>Eukaryota</taxon>
        <taxon>Metazoa</taxon>
        <taxon>Chordata</taxon>
        <taxon>Cephalochordata</taxon>
        <taxon>Leptocardii</taxon>
        <taxon>Amphioxiformes</taxon>
        <taxon>Branchiostomatidae</taxon>
        <taxon>Branchiostoma</taxon>
    </lineage>
</organism>
<keyword evidence="2" id="KW-1185">Reference proteome</keyword>
<feature type="region of interest" description="Disordered" evidence="1">
    <location>
        <begin position="85"/>
        <end position="113"/>
    </location>
</feature>
<feature type="compositionally biased region" description="Basic and acidic residues" evidence="1">
    <location>
        <begin position="101"/>
        <end position="113"/>
    </location>
</feature>
<reference evidence="3" key="1">
    <citation type="submission" date="2025-08" db="UniProtKB">
        <authorList>
            <consortium name="RefSeq"/>
        </authorList>
    </citation>
    <scope>IDENTIFICATION</scope>
    <source>
        <tissue evidence="3">Gonad</tissue>
    </source>
</reference>
<sequence length="198" mass="22391">MAPRKEDKVNQEDVSYKTEQSAKPGRLCRLRLPLLAGVLVGLLTAGLARGQSVGEFRDTDQGLVAVRAPGSKTCYIVDAGYTDRDNEEEADDSGKYAISLDESRTDQPKLSGDPELKKFCDGLTPQWATAEPAAGATHADVIVYTGTPDEEQEKPGRGQTKFFGRRRSSWWRRRTVYLRRRSVWRRRTIFRRRSWLGK</sequence>
<feature type="compositionally biased region" description="Basic and acidic residues" evidence="1">
    <location>
        <begin position="1"/>
        <end position="16"/>
    </location>
</feature>